<gene>
    <name evidence="3" type="ORF">DICPUDRAFT_91234</name>
</gene>
<feature type="chain" id="PRO_5003264989" evidence="2">
    <location>
        <begin position="20"/>
        <end position="150"/>
    </location>
</feature>
<dbReference type="RefSeq" id="XP_003284064.1">
    <property type="nucleotide sequence ID" value="XM_003284016.1"/>
</dbReference>
<dbReference type="InParanoid" id="F0Z9I4"/>
<dbReference type="Proteomes" id="UP000001064">
    <property type="component" value="Unassembled WGS sequence"/>
</dbReference>
<feature type="signal peptide" evidence="2">
    <location>
        <begin position="1"/>
        <end position="19"/>
    </location>
</feature>
<name>F0Z9I4_DICPU</name>
<dbReference type="OrthoDB" id="23220at2759"/>
<accession>F0Z9I4</accession>
<keyword evidence="1" id="KW-0812">Transmembrane</keyword>
<organism evidence="3 4">
    <name type="scientific">Dictyostelium purpureum</name>
    <name type="common">Slime mold</name>
    <dbReference type="NCBI Taxonomy" id="5786"/>
    <lineage>
        <taxon>Eukaryota</taxon>
        <taxon>Amoebozoa</taxon>
        <taxon>Evosea</taxon>
        <taxon>Eumycetozoa</taxon>
        <taxon>Dictyostelia</taxon>
        <taxon>Dictyosteliales</taxon>
        <taxon>Dictyosteliaceae</taxon>
        <taxon>Dictyostelium</taxon>
    </lineage>
</organism>
<proteinExistence type="predicted"/>
<keyword evidence="1" id="KW-1133">Transmembrane helix</keyword>
<dbReference type="EMBL" id="GL870958">
    <property type="protein sequence ID" value="EGC39390.1"/>
    <property type="molecule type" value="Genomic_DNA"/>
</dbReference>
<dbReference type="KEGG" id="dpp:DICPUDRAFT_91234"/>
<protein>
    <submittedName>
        <fullName evidence="3">Uncharacterized protein</fullName>
    </submittedName>
</protein>
<dbReference type="GeneID" id="10509969"/>
<keyword evidence="1" id="KW-0472">Membrane</keyword>
<evidence type="ECO:0000313" key="4">
    <source>
        <dbReference type="Proteomes" id="UP000001064"/>
    </source>
</evidence>
<keyword evidence="4" id="KW-1185">Reference proteome</keyword>
<keyword evidence="2" id="KW-0732">Signal</keyword>
<sequence>MKVSFVLLIVALIIAVCSAAVQHSEPSQGQINYCVMCNTTAQCAHGTNHTCTMVNLGQCTLITSKCDGNNSTFYIKASQNNQTVTTQNFDQDSKCNSDGIPSNQVTCEGCSADGSAEVLCYVPQSSSSDASSFVIPSIFVIIMIILASFI</sequence>
<reference evidence="4" key="1">
    <citation type="journal article" date="2011" name="Genome Biol.">
        <title>Comparative genomics of the social amoebae Dictyostelium discoideum and Dictyostelium purpureum.</title>
        <authorList>
            <consortium name="US DOE Joint Genome Institute (JGI-PGF)"/>
            <person name="Sucgang R."/>
            <person name="Kuo A."/>
            <person name="Tian X."/>
            <person name="Salerno W."/>
            <person name="Parikh A."/>
            <person name="Feasley C.L."/>
            <person name="Dalin E."/>
            <person name="Tu H."/>
            <person name="Huang E."/>
            <person name="Barry K."/>
            <person name="Lindquist E."/>
            <person name="Shapiro H."/>
            <person name="Bruce D."/>
            <person name="Schmutz J."/>
            <person name="Salamov A."/>
            <person name="Fey P."/>
            <person name="Gaudet P."/>
            <person name="Anjard C."/>
            <person name="Babu M.M."/>
            <person name="Basu S."/>
            <person name="Bushmanova Y."/>
            <person name="van der Wel H."/>
            <person name="Katoh-Kurasawa M."/>
            <person name="Dinh C."/>
            <person name="Coutinho P.M."/>
            <person name="Saito T."/>
            <person name="Elias M."/>
            <person name="Schaap P."/>
            <person name="Kay R.R."/>
            <person name="Henrissat B."/>
            <person name="Eichinger L."/>
            <person name="Rivero F."/>
            <person name="Putnam N.H."/>
            <person name="West C.M."/>
            <person name="Loomis W.F."/>
            <person name="Chisholm R.L."/>
            <person name="Shaulsky G."/>
            <person name="Strassmann J.E."/>
            <person name="Queller D.C."/>
            <person name="Kuspa A."/>
            <person name="Grigoriev I.V."/>
        </authorList>
    </citation>
    <scope>NUCLEOTIDE SEQUENCE [LARGE SCALE GENOMIC DNA]</scope>
    <source>
        <strain evidence="4">QSDP1</strain>
    </source>
</reference>
<dbReference type="FunCoup" id="F0Z9I4">
    <property type="interactions" value="937"/>
</dbReference>
<dbReference type="OMA" id="NANCTTE"/>
<evidence type="ECO:0000256" key="1">
    <source>
        <dbReference type="SAM" id="Phobius"/>
    </source>
</evidence>
<evidence type="ECO:0000313" key="3">
    <source>
        <dbReference type="EMBL" id="EGC39390.1"/>
    </source>
</evidence>
<evidence type="ECO:0000256" key="2">
    <source>
        <dbReference type="SAM" id="SignalP"/>
    </source>
</evidence>
<feature type="transmembrane region" description="Helical" evidence="1">
    <location>
        <begin position="130"/>
        <end position="149"/>
    </location>
</feature>
<dbReference type="VEuPathDB" id="AmoebaDB:DICPUDRAFT_91234"/>
<dbReference type="eggNOG" id="ENOG502RIES">
    <property type="taxonomic scope" value="Eukaryota"/>
</dbReference>
<dbReference type="AlphaFoldDB" id="F0Z9I4"/>